<proteinExistence type="predicted"/>
<dbReference type="Pfam" id="PF01963">
    <property type="entry name" value="TraB_PrgY_gumN"/>
    <property type="match status" value="1"/>
</dbReference>
<evidence type="ECO:0008006" key="4">
    <source>
        <dbReference type="Google" id="ProtNLM"/>
    </source>
</evidence>
<dbReference type="CDD" id="cd14789">
    <property type="entry name" value="Tiki"/>
    <property type="match status" value="1"/>
</dbReference>
<evidence type="ECO:0000313" key="3">
    <source>
        <dbReference type="Proteomes" id="UP000198629"/>
    </source>
</evidence>
<evidence type="ECO:0000313" key="2">
    <source>
        <dbReference type="EMBL" id="SDK42667.1"/>
    </source>
</evidence>
<sequence>MRFVWLLAAALWLCCLPSQAAGNGLFWQLESPTGNVSYLFGTMHTDDQRVTDFPPPVLQALNSVETFMLEVAEPPRPEWLRLPQGDLKTYLSATELDQLAILAERHVMPLEAVLRMKPWLLAVLFDLPRPQTPFAQDFLLQAAAETQGKKIIGLENPQAHFGVMDSLTMEEQLTMLRAVLQRSQAQKEQDFERLLHAYLAGDVEQIARMDESMTGDMLPPALWQRIRVKLLDERNVLMARQGIAQARQARVFIAVGAAHLAGEHGLIHAFRQAGFKLTPVPK</sequence>
<dbReference type="Proteomes" id="UP000198629">
    <property type="component" value="Unassembled WGS sequence"/>
</dbReference>
<accession>A0A1G9BT92</accession>
<name>A0A1G9BT92_9PROT</name>
<protein>
    <recommendedName>
        <fullName evidence="4">TraB family protein</fullName>
    </recommendedName>
</protein>
<keyword evidence="3" id="KW-1185">Reference proteome</keyword>
<dbReference type="InterPro" id="IPR047111">
    <property type="entry name" value="YbaP-like"/>
</dbReference>
<dbReference type="AlphaFoldDB" id="A0A1G9BT92"/>
<dbReference type="EMBL" id="FNFX01000002">
    <property type="protein sequence ID" value="SDK42667.1"/>
    <property type="molecule type" value="Genomic_DNA"/>
</dbReference>
<dbReference type="RefSeq" id="WP_091471345.1">
    <property type="nucleotide sequence ID" value="NZ_FNFX01000002.1"/>
</dbReference>
<organism evidence="2 3">
    <name type="scientific">Methylophilus rhizosphaerae</name>
    <dbReference type="NCBI Taxonomy" id="492660"/>
    <lineage>
        <taxon>Bacteria</taxon>
        <taxon>Pseudomonadati</taxon>
        <taxon>Pseudomonadota</taxon>
        <taxon>Betaproteobacteria</taxon>
        <taxon>Nitrosomonadales</taxon>
        <taxon>Methylophilaceae</taxon>
        <taxon>Methylophilus</taxon>
    </lineage>
</organism>
<dbReference type="InterPro" id="IPR002816">
    <property type="entry name" value="TraB/PrgY/GumN_fam"/>
</dbReference>
<dbReference type="PANTHER" id="PTHR40590">
    <property type="entry name" value="CYTOPLASMIC PROTEIN-RELATED"/>
    <property type="match status" value="1"/>
</dbReference>
<keyword evidence="1" id="KW-0732">Signal</keyword>
<feature type="chain" id="PRO_5011489816" description="TraB family protein" evidence="1">
    <location>
        <begin position="21"/>
        <end position="282"/>
    </location>
</feature>
<feature type="signal peptide" evidence="1">
    <location>
        <begin position="1"/>
        <end position="20"/>
    </location>
</feature>
<gene>
    <name evidence="2" type="ORF">SAMN05192566_1333</name>
</gene>
<reference evidence="3" key="1">
    <citation type="submission" date="2016-10" db="EMBL/GenBank/DDBJ databases">
        <authorList>
            <person name="Varghese N."/>
            <person name="Submissions S."/>
        </authorList>
    </citation>
    <scope>NUCLEOTIDE SEQUENCE [LARGE SCALE GENOMIC DNA]</scope>
    <source>
        <strain evidence="3">CBMB127</strain>
    </source>
</reference>
<dbReference type="OrthoDB" id="9025834at2"/>
<evidence type="ECO:0000256" key="1">
    <source>
        <dbReference type="SAM" id="SignalP"/>
    </source>
</evidence>
<dbReference type="PANTHER" id="PTHR40590:SF1">
    <property type="entry name" value="CYTOPLASMIC PROTEIN"/>
    <property type="match status" value="1"/>
</dbReference>